<evidence type="ECO:0000313" key="4">
    <source>
        <dbReference type="Proteomes" id="UP000566819"/>
    </source>
</evidence>
<protein>
    <submittedName>
        <fullName evidence="3">Uncharacterized protein</fullName>
    </submittedName>
</protein>
<accession>A0A8H4RYP5</accession>
<dbReference type="OrthoDB" id="5412502at2759"/>
<keyword evidence="2" id="KW-0472">Membrane</keyword>
<keyword evidence="2" id="KW-0812">Transmembrane</keyword>
<feature type="transmembrane region" description="Helical" evidence="2">
    <location>
        <begin position="117"/>
        <end position="137"/>
    </location>
</feature>
<feature type="transmembrane region" description="Helical" evidence="2">
    <location>
        <begin position="221"/>
        <end position="238"/>
    </location>
</feature>
<organism evidence="3 4">
    <name type="scientific">Cudoniella acicularis</name>
    <dbReference type="NCBI Taxonomy" id="354080"/>
    <lineage>
        <taxon>Eukaryota</taxon>
        <taxon>Fungi</taxon>
        <taxon>Dikarya</taxon>
        <taxon>Ascomycota</taxon>
        <taxon>Pezizomycotina</taxon>
        <taxon>Leotiomycetes</taxon>
        <taxon>Helotiales</taxon>
        <taxon>Tricladiaceae</taxon>
        <taxon>Cudoniella</taxon>
    </lineage>
</organism>
<dbReference type="EMBL" id="JAAMPI010000004">
    <property type="protein sequence ID" value="KAF4637968.1"/>
    <property type="molecule type" value="Genomic_DNA"/>
</dbReference>
<gene>
    <name evidence="3" type="ORF">G7Y89_g120</name>
</gene>
<feature type="transmembrane region" description="Helical" evidence="2">
    <location>
        <begin position="244"/>
        <end position="265"/>
    </location>
</feature>
<keyword evidence="4" id="KW-1185">Reference proteome</keyword>
<comment type="caution">
    <text evidence="3">The sequence shown here is derived from an EMBL/GenBank/DDBJ whole genome shotgun (WGS) entry which is preliminary data.</text>
</comment>
<feature type="region of interest" description="Disordered" evidence="1">
    <location>
        <begin position="368"/>
        <end position="394"/>
    </location>
</feature>
<sequence length="394" mass="43646">MGWFQDQRDEGSGWRLDIVSLLAVIGESSMEEHVQAMTSSWTCLLPRIIPAPQALLKPSRPTRMPQLPSAVVGIRTLENAEPTQLQQRQSTMHRIQQTLTLNKDPKPHIPTETFSPLNVLSVFSCVVTIGLFIWAALIKDGTACVALGTISLVSSIVGYASWWSPVLKRRVFHSKVPDGDVAIRTREGAFLIVKCNENVARELYTGTEECQYYAGTKAYRVLVGLGTFLLMVSVVLLGNCNFPMQAAIGTSYIVLNGAFWTASLVTQDKFWNLSIYEWNDITPKDAQHAHLSSSATTEGSASFTRTMWYAIRETKKIGWLKKMGAAPTTPEWDEWLNSAEANAVKGNRGWKAVEQREQMVGLVDNTATRDESSLPMASAEQHVPAFEVPSPATR</sequence>
<keyword evidence="2" id="KW-1133">Transmembrane helix</keyword>
<evidence type="ECO:0000256" key="1">
    <source>
        <dbReference type="SAM" id="MobiDB-lite"/>
    </source>
</evidence>
<evidence type="ECO:0000313" key="3">
    <source>
        <dbReference type="EMBL" id="KAF4637968.1"/>
    </source>
</evidence>
<dbReference type="AlphaFoldDB" id="A0A8H4RYP5"/>
<name>A0A8H4RYP5_9HELO</name>
<feature type="transmembrane region" description="Helical" evidence="2">
    <location>
        <begin position="143"/>
        <end position="162"/>
    </location>
</feature>
<reference evidence="3 4" key="1">
    <citation type="submission" date="2020-03" db="EMBL/GenBank/DDBJ databases">
        <title>Draft Genome Sequence of Cudoniella acicularis.</title>
        <authorList>
            <person name="Buettner E."/>
            <person name="Kellner H."/>
        </authorList>
    </citation>
    <scope>NUCLEOTIDE SEQUENCE [LARGE SCALE GENOMIC DNA]</scope>
    <source>
        <strain evidence="3 4">DSM 108380</strain>
    </source>
</reference>
<proteinExistence type="predicted"/>
<dbReference type="Proteomes" id="UP000566819">
    <property type="component" value="Unassembled WGS sequence"/>
</dbReference>
<evidence type="ECO:0000256" key="2">
    <source>
        <dbReference type="SAM" id="Phobius"/>
    </source>
</evidence>